<protein>
    <submittedName>
        <fullName evidence="2">Uncharacterized protein</fullName>
    </submittedName>
</protein>
<dbReference type="OrthoDB" id="3855669at2"/>
<organism evidence="2 3">
    <name type="scientific">Streptomyces boluensis</name>
    <dbReference type="NCBI Taxonomy" id="1775135"/>
    <lineage>
        <taxon>Bacteria</taxon>
        <taxon>Bacillati</taxon>
        <taxon>Actinomycetota</taxon>
        <taxon>Actinomycetes</taxon>
        <taxon>Kitasatosporales</taxon>
        <taxon>Streptomycetaceae</taxon>
        <taxon>Streptomyces</taxon>
    </lineage>
</organism>
<dbReference type="EMBL" id="JAAAHS010000105">
    <property type="protein sequence ID" value="NBE52849.1"/>
    <property type="molecule type" value="Genomic_DNA"/>
</dbReference>
<evidence type="ECO:0000313" key="2">
    <source>
        <dbReference type="EMBL" id="NBE52849.1"/>
    </source>
</evidence>
<dbReference type="RefSeq" id="WP_161698175.1">
    <property type="nucleotide sequence ID" value="NZ_JAAAHS010000105.1"/>
</dbReference>
<evidence type="ECO:0000256" key="1">
    <source>
        <dbReference type="SAM" id="MobiDB-lite"/>
    </source>
</evidence>
<keyword evidence="3" id="KW-1185">Reference proteome</keyword>
<feature type="compositionally biased region" description="Basic and acidic residues" evidence="1">
    <location>
        <begin position="1"/>
        <end position="19"/>
    </location>
</feature>
<dbReference type="Proteomes" id="UP000598297">
    <property type="component" value="Unassembled WGS sequence"/>
</dbReference>
<dbReference type="AlphaFoldDB" id="A0A964UPB9"/>
<name>A0A964UPB9_9ACTN</name>
<evidence type="ECO:0000313" key="3">
    <source>
        <dbReference type="Proteomes" id="UP000598297"/>
    </source>
</evidence>
<gene>
    <name evidence="2" type="ORF">GUY60_15730</name>
</gene>
<accession>A0A964UPB9</accession>
<proteinExistence type="predicted"/>
<comment type="caution">
    <text evidence="2">The sequence shown here is derived from an EMBL/GenBank/DDBJ whole genome shotgun (WGS) entry which is preliminary data.</text>
</comment>
<sequence length="75" mass="8341">MTDERPPIGETVRDEETGRVGEVTGHHGRYVQLRPLLGGREWDAEPARLRQVSTTELLSARVAALNSLTRRTSST</sequence>
<reference evidence="2" key="1">
    <citation type="submission" date="2020-01" db="EMBL/GenBank/DDBJ databases">
        <title>Whole-genome analyses of novel actinobacteria.</title>
        <authorList>
            <person name="Sahin N."/>
        </authorList>
    </citation>
    <scope>NUCLEOTIDE SEQUENCE</scope>
    <source>
        <strain evidence="2">YC537</strain>
    </source>
</reference>
<feature type="region of interest" description="Disordered" evidence="1">
    <location>
        <begin position="1"/>
        <end position="20"/>
    </location>
</feature>